<evidence type="ECO:0000313" key="2">
    <source>
        <dbReference type="EMBL" id="MDQ9171718.1"/>
    </source>
</evidence>
<evidence type="ECO:0000313" key="3">
    <source>
        <dbReference type="Proteomes" id="UP001225596"/>
    </source>
</evidence>
<dbReference type="Proteomes" id="UP001225596">
    <property type="component" value="Unassembled WGS sequence"/>
</dbReference>
<comment type="caution">
    <text evidence="2">The sequence shown here is derived from an EMBL/GenBank/DDBJ whole genome shotgun (WGS) entry which is preliminary data.</text>
</comment>
<gene>
    <name evidence="2" type="ORF">Q8A64_14990</name>
</gene>
<evidence type="ECO:0000259" key="1">
    <source>
        <dbReference type="Pfam" id="PF13304"/>
    </source>
</evidence>
<keyword evidence="3" id="KW-1185">Reference proteome</keyword>
<sequence>MDTTRPISITLTLGDLPAQLKNIDVYGDYLRAFNAATGEVEEEPRQGLETVLALNLTITHDLEPVWMLVSERAQQQGHERSIAWKDRTELTPTRLGNYASSNLSWAKNSILNRLSEERINLGVSLARASREARANFGEQANAQLTQVLQKVTATAASLGVPLGAGAQALLDAHSLSIGEGAISLHNAVGVPLRSLGTGSTRLLVAGLQRACAENNAIVLVDELEHGLEPHRLIGLLNALGAKDNPAPMQVFATTHSPVAVRELNGNQIFVVRSNAESHLVQQVGIADDVQSTVRADPEAFLARTVILCEGASEVGFIRGMDQFYASRGYLSLLAGGVAYANVGGGDPDRCFVRGLALLKLGYRVMVFIDGDKPPTTQTVAAFTTAGGMYVMWDQGRALEDELFWSLDDGAIHALLSRAVELIEQDTVNAHIQSTSQGRTTFDAVFNEGLTDGYSQTARMLLGAASRQRNKGWFKSVSRFEGVACDIVGPNLAGASPEFQAKVDHLFRWSHGT</sequence>
<proteinExistence type="predicted"/>
<reference evidence="2 3" key="1">
    <citation type="submission" date="2023-08" db="EMBL/GenBank/DDBJ databases">
        <title>Oxalobacteraceae gen .nov., isolated from river sludge outside the plant.</title>
        <authorList>
            <person name="Zhao S.Y."/>
        </authorList>
    </citation>
    <scope>NUCLEOTIDE SEQUENCE [LARGE SCALE GENOMIC DNA]</scope>
    <source>
        <strain evidence="2 3">R-40</strain>
    </source>
</reference>
<protein>
    <submittedName>
        <fullName evidence="2">AAA family ATPase</fullName>
    </submittedName>
</protein>
<dbReference type="Gene3D" id="3.40.50.300">
    <property type="entry name" value="P-loop containing nucleotide triphosphate hydrolases"/>
    <property type="match status" value="1"/>
</dbReference>
<feature type="domain" description="ATPase AAA-type core" evidence="1">
    <location>
        <begin position="180"/>
        <end position="260"/>
    </location>
</feature>
<dbReference type="InterPro" id="IPR003959">
    <property type="entry name" value="ATPase_AAA_core"/>
</dbReference>
<organism evidence="2 3">
    <name type="scientific">Keguizhuia sedimenti</name>
    <dbReference type="NCBI Taxonomy" id="3064264"/>
    <lineage>
        <taxon>Bacteria</taxon>
        <taxon>Pseudomonadati</taxon>
        <taxon>Pseudomonadota</taxon>
        <taxon>Betaproteobacteria</taxon>
        <taxon>Burkholderiales</taxon>
        <taxon>Oxalobacteraceae</taxon>
        <taxon>Keguizhuia</taxon>
    </lineage>
</organism>
<name>A0ABU1BRU0_9BURK</name>
<dbReference type="InterPro" id="IPR027417">
    <property type="entry name" value="P-loop_NTPase"/>
</dbReference>
<dbReference type="EMBL" id="JAUYVH010000012">
    <property type="protein sequence ID" value="MDQ9171718.1"/>
    <property type="molecule type" value="Genomic_DNA"/>
</dbReference>
<accession>A0ABU1BRU0</accession>
<dbReference type="Pfam" id="PF13304">
    <property type="entry name" value="AAA_21"/>
    <property type="match status" value="1"/>
</dbReference>